<dbReference type="RefSeq" id="XP_032808440.1">
    <property type="nucleotide sequence ID" value="XM_032952549.1"/>
</dbReference>
<keyword evidence="6 9" id="KW-0472">Membrane</keyword>
<feature type="region of interest" description="Disordered" evidence="8">
    <location>
        <begin position="1"/>
        <end position="33"/>
    </location>
</feature>
<dbReference type="InterPro" id="IPR009431">
    <property type="entry name" value="NSG"/>
</dbReference>
<dbReference type="Pfam" id="PF06387">
    <property type="entry name" value="Calcyon"/>
    <property type="match status" value="1"/>
</dbReference>
<comment type="subcellular location">
    <subcellularLocation>
        <location evidence="1">Cytoplasmic vesicle membrane</location>
    </subcellularLocation>
    <subcellularLocation>
        <location evidence="2">Membrane</location>
        <topology evidence="2">Single-pass membrane protein</topology>
    </subcellularLocation>
</comment>
<organism evidence="10 12">
    <name type="scientific">Petromyzon marinus</name>
    <name type="common">Sea lamprey</name>
    <dbReference type="NCBI Taxonomy" id="7757"/>
    <lineage>
        <taxon>Eukaryota</taxon>
        <taxon>Metazoa</taxon>
        <taxon>Chordata</taxon>
        <taxon>Craniata</taxon>
        <taxon>Vertebrata</taxon>
        <taxon>Cyclostomata</taxon>
        <taxon>Hyperoartia</taxon>
        <taxon>Petromyzontiformes</taxon>
        <taxon>Petromyzontidae</taxon>
        <taxon>Petromyzon</taxon>
    </lineage>
</organism>
<dbReference type="GO" id="GO:0016197">
    <property type="term" value="P:endosomal transport"/>
    <property type="evidence" value="ECO:0007669"/>
    <property type="project" value="TreeGrafter"/>
</dbReference>
<evidence type="ECO:0000256" key="1">
    <source>
        <dbReference type="ARBA" id="ARBA00004156"/>
    </source>
</evidence>
<sequence>MVQLGKPRVKESKELKGSQEGGAPPLQGGGPPPGLTVLDVEQLEYSVCEESPVKTRTAFDPARDGRLHRVTELTIDIGEAASDRFKATVLIFFALAFLSCVVFLVVYKVYRYDQACPEGFIVKHNRCVPGGAVHSGGSGSLDARFYSLVAHSAHSRSTLPRSVSPWIESLFTHNRQHNGAG</sequence>
<evidence type="ECO:0000313" key="10">
    <source>
        <dbReference type="Proteomes" id="UP001318040"/>
    </source>
</evidence>
<name>A0AAJ7T124_PETMA</name>
<evidence type="ECO:0000256" key="5">
    <source>
        <dbReference type="ARBA" id="ARBA00022989"/>
    </source>
</evidence>
<feature type="transmembrane region" description="Helical" evidence="9">
    <location>
        <begin position="89"/>
        <end position="110"/>
    </location>
</feature>
<evidence type="ECO:0000256" key="4">
    <source>
        <dbReference type="ARBA" id="ARBA00022692"/>
    </source>
</evidence>
<dbReference type="PANTHER" id="PTHR28546">
    <property type="entry name" value="NEURONAL VESICLE TRAFFICKING-ASSOCIATED PROTEIN 2-RELATED"/>
    <property type="match status" value="1"/>
</dbReference>
<dbReference type="GO" id="GO:0030659">
    <property type="term" value="C:cytoplasmic vesicle membrane"/>
    <property type="evidence" value="ECO:0007669"/>
    <property type="project" value="UniProtKB-SubCell"/>
</dbReference>
<keyword evidence="4 9" id="KW-0812">Transmembrane</keyword>
<dbReference type="KEGG" id="pmrn:116941438"/>
<keyword evidence="5 9" id="KW-1133">Transmembrane helix</keyword>
<evidence type="ECO:0000256" key="2">
    <source>
        <dbReference type="ARBA" id="ARBA00004167"/>
    </source>
</evidence>
<dbReference type="RefSeq" id="XP_032808438.1">
    <property type="nucleotide sequence ID" value="XM_032952547.1"/>
</dbReference>
<dbReference type="AlphaFoldDB" id="A0AAJ7T124"/>
<reference evidence="11 12" key="1">
    <citation type="submission" date="2025-04" db="UniProtKB">
        <authorList>
            <consortium name="RefSeq"/>
        </authorList>
    </citation>
    <scope>IDENTIFICATION</scope>
    <source>
        <tissue evidence="11 12">Sperm</tissue>
    </source>
</reference>
<accession>A0AAJ7T124</accession>
<evidence type="ECO:0000256" key="9">
    <source>
        <dbReference type="SAM" id="Phobius"/>
    </source>
</evidence>
<evidence type="ECO:0000256" key="6">
    <source>
        <dbReference type="ARBA" id="ARBA00023136"/>
    </source>
</evidence>
<dbReference type="GO" id="GO:0005768">
    <property type="term" value="C:endosome"/>
    <property type="evidence" value="ECO:0007669"/>
    <property type="project" value="TreeGrafter"/>
</dbReference>
<protein>
    <submittedName>
        <fullName evidence="11 12">Neuronal vesicle trafficking-associated protein 1-like</fullName>
    </submittedName>
</protein>
<evidence type="ECO:0000256" key="3">
    <source>
        <dbReference type="ARBA" id="ARBA00007767"/>
    </source>
</evidence>
<keyword evidence="10" id="KW-1185">Reference proteome</keyword>
<dbReference type="CTD" id="27065"/>
<evidence type="ECO:0000313" key="12">
    <source>
        <dbReference type="RefSeq" id="XP_032808440.1"/>
    </source>
</evidence>
<keyword evidence="7" id="KW-0968">Cytoplasmic vesicle</keyword>
<evidence type="ECO:0000256" key="8">
    <source>
        <dbReference type="SAM" id="MobiDB-lite"/>
    </source>
</evidence>
<dbReference type="Proteomes" id="UP001318040">
    <property type="component" value="Chromosome 11"/>
</dbReference>
<feature type="compositionally biased region" description="Basic and acidic residues" evidence="8">
    <location>
        <begin position="8"/>
        <end position="17"/>
    </location>
</feature>
<comment type="similarity">
    <text evidence="3">Belongs to the NSG family.</text>
</comment>
<proteinExistence type="inferred from homology"/>
<evidence type="ECO:0000313" key="11">
    <source>
        <dbReference type="RefSeq" id="XP_032808438.1"/>
    </source>
</evidence>
<evidence type="ECO:0000256" key="7">
    <source>
        <dbReference type="ARBA" id="ARBA00023329"/>
    </source>
</evidence>
<gene>
    <name evidence="11 12" type="primary">LOC116941438</name>
</gene>
<dbReference type="GO" id="GO:0032051">
    <property type="term" value="F:clathrin light chain binding"/>
    <property type="evidence" value="ECO:0007669"/>
    <property type="project" value="InterPro"/>
</dbReference>
<dbReference type="GO" id="GO:0048268">
    <property type="term" value="P:clathrin coat assembly"/>
    <property type="evidence" value="ECO:0007669"/>
    <property type="project" value="InterPro"/>
</dbReference>